<dbReference type="PANTHER" id="PTHR35005">
    <property type="entry name" value="3-DEHYDRO-SCYLLO-INOSOSE HYDROLASE"/>
    <property type="match status" value="1"/>
</dbReference>
<dbReference type="InterPro" id="IPR024087">
    <property type="entry name" value="Creatininase-like_sf"/>
</dbReference>
<dbReference type="Pfam" id="PF02633">
    <property type="entry name" value="Creatininase"/>
    <property type="match status" value="1"/>
</dbReference>
<dbReference type="GO" id="GO:0047789">
    <property type="term" value="F:creatininase activity"/>
    <property type="evidence" value="ECO:0007669"/>
    <property type="project" value="UniProtKB-EC"/>
</dbReference>
<dbReference type="Gene3D" id="3.40.50.10310">
    <property type="entry name" value="Creatininase"/>
    <property type="match status" value="1"/>
</dbReference>
<dbReference type="AlphaFoldDB" id="A0A4U0SJU3"/>
<dbReference type="GO" id="GO:0006601">
    <property type="term" value="P:creatine biosynthetic process"/>
    <property type="evidence" value="ECO:0007669"/>
    <property type="project" value="InterPro"/>
</dbReference>
<dbReference type="SUPFAM" id="SSF102215">
    <property type="entry name" value="Creatininase"/>
    <property type="match status" value="1"/>
</dbReference>
<keyword evidence="2" id="KW-0479">Metal-binding</keyword>
<keyword evidence="4" id="KW-0862">Zinc</keyword>
<evidence type="ECO:0000256" key="4">
    <source>
        <dbReference type="ARBA" id="ARBA00022833"/>
    </source>
</evidence>
<dbReference type="GO" id="GO:0046872">
    <property type="term" value="F:metal ion binding"/>
    <property type="evidence" value="ECO:0007669"/>
    <property type="project" value="UniProtKB-KW"/>
</dbReference>
<dbReference type="GO" id="GO:0006602">
    <property type="term" value="P:creatinine catabolic process"/>
    <property type="evidence" value="ECO:0007669"/>
    <property type="project" value="InterPro"/>
</dbReference>
<evidence type="ECO:0000256" key="2">
    <source>
        <dbReference type="ARBA" id="ARBA00022723"/>
    </source>
</evidence>
<dbReference type="EC" id="3.5.2.10" evidence="6"/>
<proteinExistence type="inferred from homology"/>
<dbReference type="GO" id="GO:0009231">
    <property type="term" value="P:riboflavin biosynthetic process"/>
    <property type="evidence" value="ECO:0007669"/>
    <property type="project" value="TreeGrafter"/>
</dbReference>
<dbReference type="InterPro" id="IPR031034">
    <property type="entry name" value="Creatininase"/>
</dbReference>
<comment type="caution">
    <text evidence="6">The sequence shown here is derived from an EMBL/GenBank/DDBJ whole genome shotgun (WGS) entry which is preliminary data.</text>
</comment>
<reference evidence="6 7" key="1">
    <citation type="submission" date="2019-04" db="EMBL/GenBank/DDBJ databases">
        <title>Streptomyces oryziradicis sp. nov., a novel actinomycete isolated from rhizosphere soil of rice (Oryza sativa L.).</title>
        <authorList>
            <person name="Li C."/>
        </authorList>
    </citation>
    <scope>NUCLEOTIDE SEQUENCE [LARGE SCALE GENOMIC DNA]</scope>
    <source>
        <strain evidence="6 7">NEAU-C40</strain>
    </source>
</reference>
<comment type="similarity">
    <text evidence="5">Belongs to the creatininase superfamily.</text>
</comment>
<accession>A0A4U0SJU3</accession>
<evidence type="ECO:0000256" key="1">
    <source>
        <dbReference type="ARBA" id="ARBA00001947"/>
    </source>
</evidence>
<keyword evidence="3 6" id="KW-0378">Hydrolase</keyword>
<evidence type="ECO:0000256" key="5">
    <source>
        <dbReference type="ARBA" id="ARBA00024029"/>
    </source>
</evidence>
<gene>
    <name evidence="6" type="ORF">FCI23_24375</name>
</gene>
<dbReference type="GO" id="GO:0016811">
    <property type="term" value="F:hydrolase activity, acting on carbon-nitrogen (but not peptide) bonds, in linear amides"/>
    <property type="evidence" value="ECO:0007669"/>
    <property type="project" value="TreeGrafter"/>
</dbReference>
<dbReference type="EMBL" id="SUMC01000024">
    <property type="protein sequence ID" value="TKA09238.1"/>
    <property type="molecule type" value="Genomic_DNA"/>
</dbReference>
<name>A0A4U0SJU3_9ACTN</name>
<evidence type="ECO:0000313" key="6">
    <source>
        <dbReference type="EMBL" id="TKA09238.1"/>
    </source>
</evidence>
<dbReference type="PANTHER" id="PTHR35005:SF1">
    <property type="entry name" value="2-AMINO-5-FORMYLAMINO-6-RIBOSYLAMINOPYRIMIDIN-4(3H)-ONE 5'-MONOPHOSPHATE DEFORMYLASE"/>
    <property type="match status" value="1"/>
</dbReference>
<evidence type="ECO:0000313" key="7">
    <source>
        <dbReference type="Proteomes" id="UP000305778"/>
    </source>
</evidence>
<dbReference type="OrthoDB" id="9801445at2"/>
<keyword evidence="7" id="KW-1185">Reference proteome</keyword>
<protein>
    <submittedName>
        <fullName evidence="6">Creatininase</fullName>
        <ecNumber evidence="6">3.5.2.10</ecNumber>
    </submittedName>
</protein>
<organism evidence="6 7">
    <name type="scientific">Actinacidiphila oryziradicis</name>
    <dbReference type="NCBI Taxonomy" id="2571141"/>
    <lineage>
        <taxon>Bacteria</taxon>
        <taxon>Bacillati</taxon>
        <taxon>Actinomycetota</taxon>
        <taxon>Actinomycetes</taxon>
        <taxon>Kitasatosporales</taxon>
        <taxon>Streptomycetaceae</taxon>
        <taxon>Actinacidiphila</taxon>
    </lineage>
</organism>
<comment type="cofactor">
    <cofactor evidence="1">
        <name>Zn(2+)</name>
        <dbReference type="ChEBI" id="CHEBI:29105"/>
    </cofactor>
</comment>
<dbReference type="Proteomes" id="UP000305778">
    <property type="component" value="Unassembled WGS sequence"/>
</dbReference>
<evidence type="ECO:0000256" key="3">
    <source>
        <dbReference type="ARBA" id="ARBA00022801"/>
    </source>
</evidence>
<dbReference type="NCBIfam" id="TIGR04448">
    <property type="entry name" value="creatininase"/>
    <property type="match status" value="1"/>
</dbReference>
<dbReference type="InterPro" id="IPR003785">
    <property type="entry name" value="Creatininase/forma_Hydrolase"/>
</dbReference>
<sequence length="274" mass="29738">MCPRIGAGTAEYEWMTWQEIAEEARRDTPVVISVGATEQHGPHLPVSADWAIPQALLRLAAAERHFVVGPALRLGYRSRPGSGGGQHFPGTLSLRATTLMAVLEDVLNELVRARFTRIVVYNWHFENAGFVYEPAFLVSERHPQVKIVVVEQGLPQFSEEDLAELFPDGFPGLELEHASLIETSLFAYLRPGAIREDRICDDAPLRHPPYDVVPIDTTMSTASGVLASATKASAEKGKLLAERISEHILDIIETEFPASTAAGGDSATGATTAG</sequence>